<proteinExistence type="predicted"/>
<feature type="compositionally biased region" description="Basic and acidic residues" evidence="1">
    <location>
        <begin position="39"/>
        <end position="54"/>
    </location>
</feature>
<feature type="compositionally biased region" description="Basic residues" evidence="1">
    <location>
        <begin position="16"/>
        <end position="38"/>
    </location>
</feature>
<feature type="compositionally biased region" description="Basic and acidic residues" evidence="1">
    <location>
        <begin position="213"/>
        <end position="222"/>
    </location>
</feature>
<feature type="compositionally biased region" description="Basic and acidic residues" evidence="1">
    <location>
        <begin position="333"/>
        <end position="357"/>
    </location>
</feature>
<evidence type="ECO:0000313" key="2">
    <source>
        <dbReference type="EMBL" id="EFP02662.1"/>
    </source>
</evidence>
<sequence>RGAPRGTDPAVVRDHGAHRRDHLNRARHRHPARIRGRARRAEDRRSLHGRHLVELPRGARPGQLPRPRGSRRHRRPGDRRARPRPQLQRAAGDHRLGRDRHRRAQDRREGRAVHPRRRVRARDHPEGAVVDHPPRSDRHARPHRQRGRRVRLEHHGVAHLVRRDHLHRSRARAVRRLPDPREDPRPLDQAVLLGRLARGAARVREPLLDRHPAADRARDRTQPGRAPRLRLVRGAARRDHQDGRLRRDLPGRRLDLHRAVLRPRALVHAVPADRARLGGRLGGDRGHHRRHGHADAHPLDARPAARGRRPAARGRPDPRYGPHRGERRRPGARARDRGAARGDPRPRPLQRAAERPRVRQRRSRTRIAARNSLRDSAQA</sequence>
<name>E3NWH9_CAERE</name>
<organism evidence="3">
    <name type="scientific">Caenorhabditis remanei</name>
    <name type="common">Caenorhabditis vulgaris</name>
    <dbReference type="NCBI Taxonomy" id="31234"/>
    <lineage>
        <taxon>Eukaryota</taxon>
        <taxon>Metazoa</taxon>
        <taxon>Ecdysozoa</taxon>
        <taxon>Nematoda</taxon>
        <taxon>Chromadorea</taxon>
        <taxon>Rhabditida</taxon>
        <taxon>Rhabditina</taxon>
        <taxon>Rhabditomorpha</taxon>
        <taxon>Rhabditoidea</taxon>
        <taxon>Rhabditidae</taxon>
        <taxon>Peloderinae</taxon>
        <taxon>Caenorhabditis</taxon>
    </lineage>
</organism>
<feature type="compositionally biased region" description="Basic residues" evidence="1">
    <location>
        <begin position="68"/>
        <end position="83"/>
    </location>
</feature>
<feature type="region of interest" description="Disordered" evidence="1">
    <location>
        <begin position="276"/>
        <end position="379"/>
    </location>
</feature>
<evidence type="ECO:0000256" key="1">
    <source>
        <dbReference type="SAM" id="MobiDB-lite"/>
    </source>
</evidence>
<dbReference type="AlphaFoldDB" id="E3NWH9"/>
<protein>
    <submittedName>
        <fullName evidence="2">Uncharacterized protein</fullName>
    </submittedName>
</protein>
<dbReference type="InParanoid" id="E3NWH9"/>
<keyword evidence="3" id="KW-1185">Reference proteome</keyword>
<evidence type="ECO:0000313" key="3">
    <source>
        <dbReference type="Proteomes" id="UP000008281"/>
    </source>
</evidence>
<feature type="compositionally biased region" description="Basic residues" evidence="1">
    <location>
        <begin position="358"/>
        <end position="367"/>
    </location>
</feature>
<dbReference type="OMA" id="GHADAHP"/>
<feature type="non-terminal residue" evidence="2">
    <location>
        <position position="1"/>
    </location>
</feature>
<feature type="compositionally biased region" description="Basic residues" evidence="1">
    <location>
        <begin position="140"/>
        <end position="150"/>
    </location>
</feature>
<dbReference type="HOGENOM" id="CLU_730698_0_0_1"/>
<reference evidence="2" key="1">
    <citation type="submission" date="2007-07" db="EMBL/GenBank/DDBJ databases">
        <title>PCAP assembly of the Caenorhabditis remanei genome.</title>
        <authorList>
            <consortium name="The Caenorhabditis remanei Sequencing Consortium"/>
            <person name="Wilson R.K."/>
        </authorList>
    </citation>
    <scope>NUCLEOTIDE SEQUENCE [LARGE SCALE GENOMIC DNA]</scope>
    <source>
        <strain evidence="2">PB4641</strain>
    </source>
</reference>
<feature type="compositionally biased region" description="Basic and acidic residues" evidence="1">
    <location>
        <begin position="314"/>
        <end position="324"/>
    </location>
</feature>
<feature type="compositionally biased region" description="Basic and acidic residues" evidence="1">
    <location>
        <begin position="236"/>
        <end position="246"/>
    </location>
</feature>
<dbReference type="Proteomes" id="UP000008281">
    <property type="component" value="Unassembled WGS sequence"/>
</dbReference>
<gene>
    <name evidence="2" type="ORF">CRE_30352</name>
</gene>
<feature type="region of interest" description="Disordered" evidence="1">
    <location>
        <begin position="213"/>
        <end position="246"/>
    </location>
</feature>
<dbReference type="EMBL" id="DS271607">
    <property type="protein sequence ID" value="EFP02662.1"/>
    <property type="molecule type" value="Genomic_DNA"/>
</dbReference>
<feature type="region of interest" description="Disordered" evidence="1">
    <location>
        <begin position="1"/>
        <end position="150"/>
    </location>
</feature>
<accession>E3NWH9</accession>